<dbReference type="PANTHER" id="PTHR11851:SF224">
    <property type="entry name" value="PROCESSING PROTEASE"/>
    <property type="match status" value="1"/>
</dbReference>
<organism evidence="3 4">
    <name type="scientific">Desulfurobacterium atlanticum</name>
    <dbReference type="NCBI Taxonomy" id="240169"/>
    <lineage>
        <taxon>Bacteria</taxon>
        <taxon>Pseudomonadati</taxon>
        <taxon>Aquificota</taxon>
        <taxon>Aquificia</taxon>
        <taxon>Desulfurobacteriales</taxon>
        <taxon>Desulfurobacteriaceae</taxon>
        <taxon>Desulfurobacterium</taxon>
    </lineage>
</organism>
<dbReference type="AlphaFoldDB" id="A0A238ZAU7"/>
<reference evidence="4" key="1">
    <citation type="submission" date="2017-06" db="EMBL/GenBank/DDBJ databases">
        <authorList>
            <person name="Varghese N."/>
            <person name="Submissions S."/>
        </authorList>
    </citation>
    <scope>NUCLEOTIDE SEQUENCE [LARGE SCALE GENOMIC DNA]</scope>
    <source>
        <strain evidence="4">DSM 15668</strain>
    </source>
</reference>
<dbReference type="RefSeq" id="WP_089323171.1">
    <property type="nucleotide sequence ID" value="NZ_FZOB01000007.1"/>
</dbReference>
<evidence type="ECO:0000313" key="3">
    <source>
        <dbReference type="EMBL" id="SNR79913.1"/>
    </source>
</evidence>
<dbReference type="Gene3D" id="3.30.830.10">
    <property type="entry name" value="Metalloenzyme, LuxS/M16 peptidase-like"/>
    <property type="match status" value="2"/>
</dbReference>
<dbReference type="OrthoDB" id="9811314at2"/>
<dbReference type="InterPro" id="IPR011765">
    <property type="entry name" value="Pept_M16_N"/>
</dbReference>
<dbReference type="GO" id="GO:0046872">
    <property type="term" value="F:metal ion binding"/>
    <property type="evidence" value="ECO:0007669"/>
    <property type="project" value="InterPro"/>
</dbReference>
<dbReference type="Proteomes" id="UP000198405">
    <property type="component" value="Unassembled WGS sequence"/>
</dbReference>
<protein>
    <submittedName>
        <fullName evidence="3">Predicted Zn-dependent peptidase</fullName>
    </submittedName>
</protein>
<dbReference type="PANTHER" id="PTHR11851">
    <property type="entry name" value="METALLOPROTEASE"/>
    <property type="match status" value="1"/>
</dbReference>
<dbReference type="Pfam" id="PF05193">
    <property type="entry name" value="Peptidase_M16_C"/>
    <property type="match status" value="1"/>
</dbReference>
<feature type="domain" description="Peptidase M16 C-terminal" evidence="2">
    <location>
        <begin position="164"/>
        <end position="334"/>
    </location>
</feature>
<feature type="domain" description="Peptidase M16 N-terminal" evidence="1">
    <location>
        <begin position="23"/>
        <end position="125"/>
    </location>
</feature>
<evidence type="ECO:0000259" key="2">
    <source>
        <dbReference type="Pfam" id="PF05193"/>
    </source>
</evidence>
<name>A0A238ZAU7_9BACT</name>
<dbReference type="EMBL" id="FZOB01000007">
    <property type="protein sequence ID" value="SNR79913.1"/>
    <property type="molecule type" value="Genomic_DNA"/>
</dbReference>
<dbReference type="InterPro" id="IPR007863">
    <property type="entry name" value="Peptidase_M16_C"/>
</dbReference>
<keyword evidence="4" id="KW-1185">Reference proteome</keyword>
<evidence type="ECO:0000259" key="1">
    <source>
        <dbReference type="Pfam" id="PF00675"/>
    </source>
</evidence>
<dbReference type="InterPro" id="IPR011249">
    <property type="entry name" value="Metalloenz_LuxS/M16"/>
</dbReference>
<accession>A0A238ZAU7</accession>
<gene>
    <name evidence="3" type="ORF">SAMN06265340_10746</name>
</gene>
<evidence type="ECO:0000313" key="4">
    <source>
        <dbReference type="Proteomes" id="UP000198405"/>
    </source>
</evidence>
<sequence length="402" mass="45437">MEICKINGIDVIINPVDELDITSVVIFSENGSITDEKGKAGTTFLSLRVGLKRSEKKTSKEIAFITEPYGSTISPDTGKDFSTISFQTVSEGVSLYFEIFSELITEPAFTDEDFMIEKETLLASIRGRLESPFSFGYEHFQLLTYKGTPYENIPYGTLNTVVPITKTDIENRYKEFFKTGKFTVSISGKIPDGIEKLIENLPISCEGKVFVNFSAPIENTESVNLCRKGSTQTFILRGYEAPSVKNWEDYVAFKLLNTIVGEGFNSIMFKELREKKGLAYSTGSFFPSSLFTGRFVLYIGTSPDKEKTALKGMDEIIGNLPSLITEENLTRAKNYIEGTYLLDHETRLRKAWYCGWWNVLKENPDFDRKYLEKLKAVPLSKLEELSEKLAQKPYHQVIVCDG</sequence>
<dbReference type="Pfam" id="PF00675">
    <property type="entry name" value="Peptidase_M16"/>
    <property type="match status" value="1"/>
</dbReference>
<proteinExistence type="predicted"/>
<dbReference type="InterPro" id="IPR050361">
    <property type="entry name" value="MPP/UQCRC_Complex"/>
</dbReference>
<dbReference type="SUPFAM" id="SSF63411">
    <property type="entry name" value="LuxS/MPP-like metallohydrolase"/>
    <property type="match status" value="2"/>
</dbReference>